<proteinExistence type="predicted"/>
<keyword evidence="1" id="KW-0812">Transmembrane</keyword>
<keyword evidence="1" id="KW-0472">Membrane</keyword>
<keyword evidence="2" id="KW-1185">Reference proteome</keyword>
<organism evidence="2 3">
    <name type="scientific">Romanomermis culicivorax</name>
    <name type="common">Nematode worm</name>
    <dbReference type="NCBI Taxonomy" id="13658"/>
    <lineage>
        <taxon>Eukaryota</taxon>
        <taxon>Metazoa</taxon>
        <taxon>Ecdysozoa</taxon>
        <taxon>Nematoda</taxon>
        <taxon>Enoplea</taxon>
        <taxon>Dorylaimia</taxon>
        <taxon>Mermithida</taxon>
        <taxon>Mermithoidea</taxon>
        <taxon>Mermithidae</taxon>
        <taxon>Romanomermis</taxon>
    </lineage>
</organism>
<dbReference type="Proteomes" id="UP000887565">
    <property type="component" value="Unplaced"/>
</dbReference>
<dbReference type="AlphaFoldDB" id="A0A915KDU2"/>
<dbReference type="WBParaSite" id="nRc.2.0.1.t36226-RA">
    <property type="protein sequence ID" value="nRc.2.0.1.t36226-RA"/>
    <property type="gene ID" value="nRc.2.0.1.g36226"/>
</dbReference>
<evidence type="ECO:0000313" key="2">
    <source>
        <dbReference type="Proteomes" id="UP000887565"/>
    </source>
</evidence>
<accession>A0A915KDU2</accession>
<keyword evidence="1" id="KW-1133">Transmembrane helix</keyword>
<evidence type="ECO:0000256" key="1">
    <source>
        <dbReference type="SAM" id="Phobius"/>
    </source>
</evidence>
<evidence type="ECO:0000313" key="3">
    <source>
        <dbReference type="WBParaSite" id="nRc.2.0.1.t36226-RA"/>
    </source>
</evidence>
<name>A0A915KDU2_ROMCU</name>
<protein>
    <submittedName>
        <fullName evidence="3">Uncharacterized protein</fullName>
    </submittedName>
</protein>
<feature type="transmembrane region" description="Helical" evidence="1">
    <location>
        <begin position="41"/>
        <end position="62"/>
    </location>
</feature>
<sequence length="181" mass="20328">MDEFRSSAKSLRRIYFRMPAVPRGYGPYGVPDPPCIEHLRVGALMGGLIGLSAGGLFSLASFSKSHYKAATFLQRFAHVFRNNHSSEKTLLRSQMGCKQGSNLMDSLHAVDVWQTRHARQEFSRGTVLGLFIERRWSMDFDCAAEFSTVDVVILFIVFNGDWGESSDKSSCNIDKFSSLYP</sequence>
<reference evidence="3" key="1">
    <citation type="submission" date="2022-11" db="UniProtKB">
        <authorList>
            <consortium name="WormBaseParasite"/>
        </authorList>
    </citation>
    <scope>IDENTIFICATION</scope>
</reference>